<evidence type="ECO:0000313" key="13">
    <source>
        <dbReference type="Proteomes" id="UP000078540"/>
    </source>
</evidence>
<gene>
    <name evidence="12" type="ORF">ALC53_03114</name>
</gene>
<evidence type="ECO:0000256" key="1">
    <source>
        <dbReference type="ARBA" id="ARBA00004496"/>
    </source>
</evidence>
<keyword evidence="9" id="KW-0406">Ion transport</keyword>
<evidence type="ECO:0000313" key="12">
    <source>
        <dbReference type="EMBL" id="KYM88630.1"/>
    </source>
</evidence>
<dbReference type="Pfam" id="PF00248">
    <property type="entry name" value="Aldo_ket_red"/>
    <property type="match status" value="1"/>
</dbReference>
<dbReference type="GO" id="GO:0016491">
    <property type="term" value="F:oxidoreductase activity"/>
    <property type="evidence" value="ECO:0007669"/>
    <property type="project" value="UniProtKB-KW"/>
</dbReference>
<evidence type="ECO:0000256" key="4">
    <source>
        <dbReference type="ARBA" id="ARBA00022490"/>
    </source>
</evidence>
<keyword evidence="3" id="KW-0813">Transport</keyword>
<accession>A0A195BQ44</accession>
<dbReference type="InterPro" id="IPR005983">
    <property type="entry name" value="K_chnl_volt-dep_bsu_KCNAB"/>
</dbReference>
<dbReference type="Proteomes" id="UP000078540">
    <property type="component" value="Unassembled WGS sequence"/>
</dbReference>
<comment type="similarity">
    <text evidence="2">Belongs to the shaker potassium channel beta subunit family.</text>
</comment>
<dbReference type="GO" id="GO:0044325">
    <property type="term" value="F:transmembrane transporter binding"/>
    <property type="evidence" value="ECO:0007669"/>
    <property type="project" value="TreeGrafter"/>
</dbReference>
<evidence type="ECO:0000256" key="9">
    <source>
        <dbReference type="ARBA" id="ARBA00023065"/>
    </source>
</evidence>
<dbReference type="GO" id="GO:1901379">
    <property type="term" value="P:regulation of potassium ion transmembrane transport"/>
    <property type="evidence" value="ECO:0007669"/>
    <property type="project" value="TreeGrafter"/>
</dbReference>
<reference evidence="12 13" key="1">
    <citation type="submission" date="2015-09" db="EMBL/GenBank/DDBJ databases">
        <title>Atta colombica WGS genome.</title>
        <authorList>
            <person name="Nygaard S."/>
            <person name="Hu H."/>
            <person name="Boomsma J."/>
            <person name="Zhang G."/>
        </authorList>
    </citation>
    <scope>NUCLEOTIDE SEQUENCE [LARGE SCALE GENOMIC DNA]</scope>
    <source>
        <strain evidence="12">Treedump-2</strain>
        <tissue evidence="12">Whole body</tissue>
    </source>
</reference>
<dbReference type="InterPro" id="IPR023210">
    <property type="entry name" value="NADP_OxRdtase_dom"/>
</dbReference>
<feature type="domain" description="NADP-dependent oxidoreductase" evidence="11">
    <location>
        <begin position="116"/>
        <end position="431"/>
    </location>
</feature>
<keyword evidence="7" id="KW-0630">Potassium</keyword>
<feature type="compositionally biased region" description="Low complexity" evidence="10">
    <location>
        <begin position="10"/>
        <end position="28"/>
    </location>
</feature>
<keyword evidence="5" id="KW-0633">Potassium transport</keyword>
<dbReference type="GO" id="GO:0005737">
    <property type="term" value="C:cytoplasm"/>
    <property type="evidence" value="ECO:0007669"/>
    <property type="project" value="UniProtKB-SubCell"/>
</dbReference>
<dbReference type="NCBIfam" id="TIGR01293">
    <property type="entry name" value="Kv_beta"/>
    <property type="match status" value="1"/>
</dbReference>
<evidence type="ECO:0000256" key="10">
    <source>
        <dbReference type="SAM" id="MobiDB-lite"/>
    </source>
</evidence>
<keyword evidence="4" id="KW-0963">Cytoplasm</keyword>
<keyword evidence="6" id="KW-0521">NADP</keyword>
<dbReference type="AlphaFoldDB" id="A0A195BQ44"/>
<dbReference type="InterPro" id="IPR005399">
    <property type="entry name" value="K_chnl_volt-dep_bsu_KCNAB-rel"/>
</dbReference>
<dbReference type="Gene3D" id="3.20.20.100">
    <property type="entry name" value="NADP-dependent oxidoreductase domain"/>
    <property type="match status" value="1"/>
</dbReference>
<keyword evidence="12" id="KW-0407">Ion channel</keyword>
<protein>
    <submittedName>
        <fullName evidence="12">Voltage-gated potassium channel subunit beta-2</fullName>
    </submittedName>
</protein>
<keyword evidence="8" id="KW-0560">Oxidoreductase</keyword>
<evidence type="ECO:0000256" key="2">
    <source>
        <dbReference type="ARBA" id="ARBA00006515"/>
    </source>
</evidence>
<evidence type="ECO:0000256" key="6">
    <source>
        <dbReference type="ARBA" id="ARBA00022857"/>
    </source>
</evidence>
<dbReference type="STRING" id="520822.A0A195BQ44"/>
<dbReference type="PANTHER" id="PTHR43150">
    <property type="entry name" value="HYPERKINETIC, ISOFORM M"/>
    <property type="match status" value="1"/>
</dbReference>
<proteinExistence type="inferred from homology"/>
<dbReference type="GO" id="GO:0008076">
    <property type="term" value="C:voltage-gated potassium channel complex"/>
    <property type="evidence" value="ECO:0007669"/>
    <property type="project" value="TreeGrafter"/>
</dbReference>
<organism evidence="12 13">
    <name type="scientific">Atta colombica</name>
    <dbReference type="NCBI Taxonomy" id="520822"/>
    <lineage>
        <taxon>Eukaryota</taxon>
        <taxon>Metazoa</taxon>
        <taxon>Ecdysozoa</taxon>
        <taxon>Arthropoda</taxon>
        <taxon>Hexapoda</taxon>
        <taxon>Insecta</taxon>
        <taxon>Pterygota</taxon>
        <taxon>Neoptera</taxon>
        <taxon>Endopterygota</taxon>
        <taxon>Hymenoptera</taxon>
        <taxon>Apocrita</taxon>
        <taxon>Aculeata</taxon>
        <taxon>Formicoidea</taxon>
        <taxon>Formicidae</taxon>
        <taxon>Myrmicinae</taxon>
        <taxon>Atta</taxon>
    </lineage>
</organism>
<sequence length="468" mass="52475">MSRLMLCNLGNTSTAGNDTNNNANTNSSMEDDDSYPLPTIYRCRAPIASLDCMEEFNGGGGGGGGVDSGVHCSNTTGTKEQLLTSCIAAQAQRLQHPSPGIRYRNLGKSGLRVSNVGLGTWTTFGVGGCSNEETAEAVVALAYDSGINVFDLSEAHSGHRAEIQFGRILLRRAWNRSSYVVTTKIYWNTKTEGRGLSRKHIIESVQASLVRLQLSYIDIVMIHKVDPMCPMEEIVRAMNYVISKGWVMYWGTSRWTPVEIMEAYTNCRQFNCVTPIVEQAEYHLFYREKPELYMPELYNKIGVGLMAWSTVTIGMVSSKPEDCGVSFLSRSSYKNKYSSFSWTEDETQSLYKEEYAWKDKSADEETRKYSDKLRDVCALAERLGCSFGQLAIAWSLKNESVQCLLLGASNIDQLYESLQSLQNRTQTVKRIRNFQLIPKLNANIMSEIERILDNKPSRPPMISTLALR</sequence>
<dbReference type="SUPFAM" id="SSF51430">
    <property type="entry name" value="NAD(P)-linked oxidoreductase"/>
    <property type="match status" value="1"/>
</dbReference>
<dbReference type="EMBL" id="KQ976424">
    <property type="protein sequence ID" value="KYM88630.1"/>
    <property type="molecule type" value="Genomic_DNA"/>
</dbReference>
<dbReference type="GO" id="GO:0005249">
    <property type="term" value="F:voltage-gated potassium channel activity"/>
    <property type="evidence" value="ECO:0007669"/>
    <property type="project" value="InterPro"/>
</dbReference>
<dbReference type="PRINTS" id="PR01577">
    <property type="entry name" value="KCNABCHANNEL"/>
</dbReference>
<evidence type="ECO:0000256" key="8">
    <source>
        <dbReference type="ARBA" id="ARBA00023002"/>
    </source>
</evidence>
<dbReference type="GO" id="GO:0015459">
    <property type="term" value="F:potassium channel regulator activity"/>
    <property type="evidence" value="ECO:0007669"/>
    <property type="project" value="TreeGrafter"/>
</dbReference>
<evidence type="ECO:0000259" key="11">
    <source>
        <dbReference type="Pfam" id="PF00248"/>
    </source>
</evidence>
<evidence type="ECO:0000256" key="5">
    <source>
        <dbReference type="ARBA" id="ARBA00022538"/>
    </source>
</evidence>
<keyword evidence="13" id="KW-1185">Reference proteome</keyword>
<evidence type="ECO:0000256" key="7">
    <source>
        <dbReference type="ARBA" id="ARBA00022958"/>
    </source>
</evidence>
<comment type="subcellular location">
    <subcellularLocation>
        <location evidence="1">Cytoplasm</location>
    </subcellularLocation>
</comment>
<evidence type="ECO:0000256" key="3">
    <source>
        <dbReference type="ARBA" id="ARBA00022448"/>
    </source>
</evidence>
<dbReference type="InterPro" id="IPR036812">
    <property type="entry name" value="NAD(P)_OxRdtase_dom_sf"/>
</dbReference>
<dbReference type="PANTHER" id="PTHR43150:SF2">
    <property type="entry name" value="HYPERKINETIC, ISOFORM M"/>
    <property type="match status" value="1"/>
</dbReference>
<feature type="region of interest" description="Disordered" evidence="10">
    <location>
        <begin position="10"/>
        <end position="32"/>
    </location>
</feature>
<name>A0A195BQ44_9HYME</name>